<dbReference type="EMBL" id="CM000644">
    <property type="protein sequence ID" value="EED90980.1"/>
    <property type="molecule type" value="Genomic_DNA"/>
</dbReference>
<evidence type="ECO:0000313" key="1">
    <source>
        <dbReference type="EMBL" id="EED90980.1"/>
    </source>
</evidence>
<organism evidence="1 2">
    <name type="scientific">Thalassiosira pseudonana</name>
    <name type="common">Marine diatom</name>
    <name type="synonym">Cyclotella nana</name>
    <dbReference type="NCBI Taxonomy" id="35128"/>
    <lineage>
        <taxon>Eukaryota</taxon>
        <taxon>Sar</taxon>
        <taxon>Stramenopiles</taxon>
        <taxon>Ochrophyta</taxon>
        <taxon>Bacillariophyta</taxon>
        <taxon>Coscinodiscophyceae</taxon>
        <taxon>Thalassiosirophycidae</taxon>
        <taxon>Thalassiosirales</taxon>
        <taxon>Thalassiosiraceae</taxon>
        <taxon>Thalassiosira</taxon>
    </lineage>
</organism>
<accession>B8C7G6</accession>
<dbReference type="RefSeq" id="XP_002292129.1">
    <property type="nucleotide sequence ID" value="XM_002292093.1"/>
</dbReference>
<reference evidence="1 2" key="2">
    <citation type="journal article" date="2008" name="Nature">
        <title>The Phaeodactylum genome reveals the evolutionary history of diatom genomes.</title>
        <authorList>
            <person name="Bowler C."/>
            <person name="Allen A.E."/>
            <person name="Badger J.H."/>
            <person name="Grimwood J."/>
            <person name="Jabbari K."/>
            <person name="Kuo A."/>
            <person name="Maheswari U."/>
            <person name="Martens C."/>
            <person name="Maumus F."/>
            <person name="Otillar R.P."/>
            <person name="Rayko E."/>
            <person name="Salamov A."/>
            <person name="Vandepoele K."/>
            <person name="Beszteri B."/>
            <person name="Gruber A."/>
            <person name="Heijde M."/>
            <person name="Katinka M."/>
            <person name="Mock T."/>
            <person name="Valentin K."/>
            <person name="Verret F."/>
            <person name="Berges J.A."/>
            <person name="Brownlee C."/>
            <person name="Cadoret J.P."/>
            <person name="Chiovitti A."/>
            <person name="Choi C.J."/>
            <person name="Coesel S."/>
            <person name="De Martino A."/>
            <person name="Detter J.C."/>
            <person name="Durkin C."/>
            <person name="Falciatore A."/>
            <person name="Fournet J."/>
            <person name="Haruta M."/>
            <person name="Huysman M.J."/>
            <person name="Jenkins B.D."/>
            <person name="Jiroutova K."/>
            <person name="Jorgensen R.E."/>
            <person name="Joubert Y."/>
            <person name="Kaplan A."/>
            <person name="Kroger N."/>
            <person name="Kroth P.G."/>
            <person name="La Roche J."/>
            <person name="Lindquist E."/>
            <person name="Lommer M."/>
            <person name="Martin-Jezequel V."/>
            <person name="Lopez P.J."/>
            <person name="Lucas S."/>
            <person name="Mangogna M."/>
            <person name="McGinnis K."/>
            <person name="Medlin L.K."/>
            <person name="Montsant A."/>
            <person name="Oudot-Le Secq M.P."/>
            <person name="Napoli C."/>
            <person name="Obornik M."/>
            <person name="Parker M.S."/>
            <person name="Petit J.L."/>
            <person name="Porcel B.M."/>
            <person name="Poulsen N."/>
            <person name="Robison M."/>
            <person name="Rychlewski L."/>
            <person name="Rynearson T.A."/>
            <person name="Schmutz J."/>
            <person name="Shapiro H."/>
            <person name="Siaut M."/>
            <person name="Stanley M."/>
            <person name="Sussman M.R."/>
            <person name="Taylor A.R."/>
            <person name="Vardi A."/>
            <person name="von Dassow P."/>
            <person name="Vyverman W."/>
            <person name="Willis A."/>
            <person name="Wyrwicz L.S."/>
            <person name="Rokhsar D.S."/>
            <person name="Weissenbach J."/>
            <person name="Armbrust E.V."/>
            <person name="Green B.R."/>
            <person name="Van de Peer Y."/>
            <person name="Grigoriev I.V."/>
        </authorList>
    </citation>
    <scope>NUCLEOTIDE SEQUENCE [LARGE SCALE GENOMIC DNA]</scope>
    <source>
        <strain evidence="1 2">CCMP1335</strain>
    </source>
</reference>
<dbReference type="Proteomes" id="UP000001449">
    <property type="component" value="Chromosome 8"/>
</dbReference>
<name>B8C7G6_THAPS</name>
<dbReference type="InParanoid" id="B8C7G6"/>
<gene>
    <name evidence="1" type="ORF">THAPSDRAFT_7767</name>
</gene>
<reference evidence="1 2" key="1">
    <citation type="journal article" date="2004" name="Science">
        <title>The genome of the diatom Thalassiosira pseudonana: ecology, evolution, and metabolism.</title>
        <authorList>
            <person name="Armbrust E.V."/>
            <person name="Berges J.A."/>
            <person name="Bowler C."/>
            <person name="Green B.R."/>
            <person name="Martinez D."/>
            <person name="Putnam N.H."/>
            <person name="Zhou S."/>
            <person name="Allen A.E."/>
            <person name="Apt K.E."/>
            <person name="Bechner M."/>
            <person name="Brzezinski M.A."/>
            <person name="Chaal B.K."/>
            <person name="Chiovitti A."/>
            <person name="Davis A.K."/>
            <person name="Demarest M.S."/>
            <person name="Detter J.C."/>
            <person name="Glavina T."/>
            <person name="Goodstein D."/>
            <person name="Hadi M.Z."/>
            <person name="Hellsten U."/>
            <person name="Hildebrand M."/>
            <person name="Jenkins B.D."/>
            <person name="Jurka J."/>
            <person name="Kapitonov V.V."/>
            <person name="Kroger N."/>
            <person name="Lau W.W."/>
            <person name="Lane T.W."/>
            <person name="Larimer F.W."/>
            <person name="Lippmeier J.C."/>
            <person name="Lucas S."/>
            <person name="Medina M."/>
            <person name="Montsant A."/>
            <person name="Obornik M."/>
            <person name="Parker M.S."/>
            <person name="Palenik B."/>
            <person name="Pazour G.J."/>
            <person name="Richardson P.M."/>
            <person name="Rynearson T.A."/>
            <person name="Saito M.A."/>
            <person name="Schwartz D.C."/>
            <person name="Thamatrakoln K."/>
            <person name="Valentin K."/>
            <person name="Vardi A."/>
            <person name="Wilkerson F.P."/>
            <person name="Rokhsar D.S."/>
        </authorList>
    </citation>
    <scope>NUCLEOTIDE SEQUENCE [LARGE SCALE GENOMIC DNA]</scope>
    <source>
        <strain evidence="1 2">CCMP1335</strain>
    </source>
</reference>
<dbReference type="KEGG" id="tps:THAPSDRAFT_7767"/>
<dbReference type="GeneID" id="7444941"/>
<protein>
    <submittedName>
        <fullName evidence="1">Uncharacterized protein</fullName>
    </submittedName>
</protein>
<dbReference type="PaxDb" id="35128-Thaps7767"/>
<evidence type="ECO:0000313" key="2">
    <source>
        <dbReference type="Proteomes" id="UP000001449"/>
    </source>
</evidence>
<sequence length="164" mass="17649">MAMSMVVGASSALERCIKIDASDDRMFIPRPTITLKGEVKWRSPPNPPSALMSILGYYDSSGNRINHAVDASGALKDVVDGAHRADLRPAVVLCTPSSCDQISTMSEALLCSQVLNPLGSMGPVSLQPSTPPPLAVLTADHVMQKLQNILLWYTQTHIYAAFVE</sequence>
<proteinExistence type="predicted"/>
<dbReference type="HOGENOM" id="CLU_1622353_0_0_1"/>
<keyword evidence="2" id="KW-1185">Reference proteome</keyword>
<dbReference type="AlphaFoldDB" id="B8C7G6"/>